<protein>
    <submittedName>
        <fullName evidence="1">Uncharacterized protein</fullName>
    </submittedName>
</protein>
<dbReference type="AlphaFoldDB" id="A0A8K0G5B3"/>
<reference evidence="1" key="1">
    <citation type="submission" date="2019-08" db="EMBL/GenBank/DDBJ databases">
        <title>The genome of the North American firefly Photinus pyralis.</title>
        <authorList>
            <consortium name="Photinus pyralis genome working group"/>
            <person name="Fallon T.R."/>
            <person name="Sander Lower S.E."/>
            <person name="Weng J.-K."/>
        </authorList>
    </citation>
    <scope>NUCLEOTIDE SEQUENCE</scope>
    <source>
        <strain evidence="1">TRF0915ILg1</strain>
        <tissue evidence="1">Whole body</tissue>
    </source>
</reference>
<proteinExistence type="predicted"/>
<keyword evidence="2" id="KW-1185">Reference proteome</keyword>
<dbReference type="EMBL" id="VTPC01071501">
    <property type="protein sequence ID" value="KAF2889032.1"/>
    <property type="molecule type" value="Genomic_DNA"/>
</dbReference>
<name>A0A8K0G5B3_IGNLU</name>
<sequence length="56" mass="6421">NSYEIDLTKLDESDEEKTIGEIFIEKGLAVQIFDNDSEIIRNRVIINQIRAAQGRV</sequence>
<evidence type="ECO:0000313" key="2">
    <source>
        <dbReference type="Proteomes" id="UP000801492"/>
    </source>
</evidence>
<comment type="caution">
    <text evidence="1">The sequence shown here is derived from an EMBL/GenBank/DDBJ whole genome shotgun (WGS) entry which is preliminary data.</text>
</comment>
<gene>
    <name evidence="1" type="ORF">ILUMI_17141</name>
</gene>
<accession>A0A8K0G5B3</accession>
<organism evidence="1 2">
    <name type="scientific">Ignelater luminosus</name>
    <name type="common">Cucubano</name>
    <name type="synonym">Pyrophorus luminosus</name>
    <dbReference type="NCBI Taxonomy" id="2038154"/>
    <lineage>
        <taxon>Eukaryota</taxon>
        <taxon>Metazoa</taxon>
        <taxon>Ecdysozoa</taxon>
        <taxon>Arthropoda</taxon>
        <taxon>Hexapoda</taxon>
        <taxon>Insecta</taxon>
        <taxon>Pterygota</taxon>
        <taxon>Neoptera</taxon>
        <taxon>Endopterygota</taxon>
        <taxon>Coleoptera</taxon>
        <taxon>Polyphaga</taxon>
        <taxon>Elateriformia</taxon>
        <taxon>Elateroidea</taxon>
        <taxon>Elateridae</taxon>
        <taxon>Agrypninae</taxon>
        <taxon>Pyrophorini</taxon>
        <taxon>Ignelater</taxon>
    </lineage>
</organism>
<dbReference type="Proteomes" id="UP000801492">
    <property type="component" value="Unassembled WGS sequence"/>
</dbReference>
<evidence type="ECO:0000313" key="1">
    <source>
        <dbReference type="EMBL" id="KAF2889032.1"/>
    </source>
</evidence>
<feature type="non-terminal residue" evidence="1">
    <location>
        <position position="1"/>
    </location>
</feature>